<keyword evidence="9 11" id="KW-0472">Membrane</keyword>
<dbReference type="EMBL" id="BKCP01005405">
    <property type="protein sequence ID" value="GER37797.1"/>
    <property type="molecule type" value="Genomic_DNA"/>
</dbReference>
<feature type="transmembrane region" description="Helical" evidence="11">
    <location>
        <begin position="60"/>
        <end position="81"/>
    </location>
</feature>
<gene>
    <name evidence="12" type="ORF">STAS_14219</name>
</gene>
<comment type="pathway">
    <text evidence="2">Glycan biosynthesis; sucrose metabolism.</text>
</comment>
<organism evidence="12 13">
    <name type="scientific">Striga asiatica</name>
    <name type="common">Asiatic witchweed</name>
    <name type="synonym">Buchnera asiatica</name>
    <dbReference type="NCBI Taxonomy" id="4170"/>
    <lineage>
        <taxon>Eukaryota</taxon>
        <taxon>Viridiplantae</taxon>
        <taxon>Streptophyta</taxon>
        <taxon>Embryophyta</taxon>
        <taxon>Tracheophyta</taxon>
        <taxon>Spermatophyta</taxon>
        <taxon>Magnoliopsida</taxon>
        <taxon>eudicotyledons</taxon>
        <taxon>Gunneridae</taxon>
        <taxon>Pentapetalae</taxon>
        <taxon>asterids</taxon>
        <taxon>lamiids</taxon>
        <taxon>Lamiales</taxon>
        <taxon>Orobanchaceae</taxon>
        <taxon>Buchnereae</taxon>
        <taxon>Striga</taxon>
    </lineage>
</organism>
<keyword evidence="8 11" id="KW-1133">Transmembrane helix</keyword>
<comment type="similarity">
    <text evidence="10">Belongs to the major facilitator superfamily. Phosphate:H(+) symporter (TC 2.A.1.9) family.</text>
</comment>
<dbReference type="InterPro" id="IPR005989">
    <property type="entry name" value="Suc_symporter_pln"/>
</dbReference>
<keyword evidence="7" id="KW-0769">Symport</keyword>
<dbReference type="NCBIfam" id="TIGR01301">
    <property type="entry name" value="GPH_sucrose"/>
    <property type="match status" value="1"/>
</dbReference>
<evidence type="ECO:0000256" key="7">
    <source>
        <dbReference type="ARBA" id="ARBA00022847"/>
    </source>
</evidence>
<name>A0A5A7Q0A4_STRAF</name>
<proteinExistence type="inferred from homology"/>
<feature type="transmembrane region" description="Helical" evidence="11">
    <location>
        <begin position="457"/>
        <end position="478"/>
    </location>
</feature>
<dbReference type="UniPathway" id="UPA00238"/>
<feature type="transmembrane region" description="Helical" evidence="11">
    <location>
        <begin position="425"/>
        <end position="445"/>
    </location>
</feature>
<protein>
    <submittedName>
        <fullName evidence="12">Sucrose transport protein</fullName>
    </submittedName>
</protein>
<feature type="transmembrane region" description="Helical" evidence="11">
    <location>
        <begin position="215"/>
        <end position="233"/>
    </location>
</feature>
<dbReference type="InterPro" id="IPR011701">
    <property type="entry name" value="MFS"/>
</dbReference>
<dbReference type="OrthoDB" id="28755at2759"/>
<dbReference type="GO" id="GO:0008506">
    <property type="term" value="F:sucrose:proton symporter activity"/>
    <property type="evidence" value="ECO:0007669"/>
    <property type="project" value="TreeGrafter"/>
</dbReference>
<keyword evidence="6 11" id="KW-0812">Transmembrane</keyword>
<dbReference type="PANTHER" id="PTHR19432:SF70">
    <property type="entry name" value="SUCROSE TRANSPORT PROTEIN SUC1-RELATED"/>
    <property type="match status" value="1"/>
</dbReference>
<evidence type="ECO:0000313" key="13">
    <source>
        <dbReference type="Proteomes" id="UP000325081"/>
    </source>
</evidence>
<feature type="transmembrane region" description="Helical" evidence="11">
    <location>
        <begin position="128"/>
        <end position="146"/>
    </location>
</feature>
<dbReference type="PANTHER" id="PTHR19432">
    <property type="entry name" value="SUGAR TRANSPORTER"/>
    <property type="match status" value="1"/>
</dbReference>
<keyword evidence="4" id="KW-0813">Transport</keyword>
<evidence type="ECO:0000256" key="5">
    <source>
        <dbReference type="ARBA" id="ARBA00022597"/>
    </source>
</evidence>
<dbReference type="Pfam" id="PF07690">
    <property type="entry name" value="MFS_1"/>
    <property type="match status" value="1"/>
</dbReference>
<evidence type="ECO:0000256" key="2">
    <source>
        <dbReference type="ARBA" id="ARBA00004914"/>
    </source>
</evidence>
<feature type="transmembrane region" description="Helical" evidence="11">
    <location>
        <begin position="387"/>
        <end position="413"/>
    </location>
</feature>
<dbReference type="SUPFAM" id="SSF103473">
    <property type="entry name" value="MFS general substrate transporter"/>
    <property type="match status" value="1"/>
</dbReference>
<evidence type="ECO:0000256" key="1">
    <source>
        <dbReference type="ARBA" id="ARBA00004141"/>
    </source>
</evidence>
<evidence type="ECO:0000256" key="4">
    <source>
        <dbReference type="ARBA" id="ARBA00022448"/>
    </source>
</evidence>
<dbReference type="AlphaFoldDB" id="A0A5A7Q0A4"/>
<reference evidence="13" key="1">
    <citation type="journal article" date="2019" name="Curr. Biol.">
        <title>Genome Sequence of Striga asiatica Provides Insight into the Evolution of Plant Parasitism.</title>
        <authorList>
            <person name="Yoshida S."/>
            <person name="Kim S."/>
            <person name="Wafula E.K."/>
            <person name="Tanskanen J."/>
            <person name="Kim Y.M."/>
            <person name="Honaas L."/>
            <person name="Yang Z."/>
            <person name="Spallek T."/>
            <person name="Conn C.E."/>
            <person name="Ichihashi Y."/>
            <person name="Cheong K."/>
            <person name="Cui S."/>
            <person name="Der J.P."/>
            <person name="Gundlach H."/>
            <person name="Jiao Y."/>
            <person name="Hori C."/>
            <person name="Ishida J.K."/>
            <person name="Kasahara H."/>
            <person name="Kiba T."/>
            <person name="Kim M.S."/>
            <person name="Koo N."/>
            <person name="Laohavisit A."/>
            <person name="Lee Y.H."/>
            <person name="Lumba S."/>
            <person name="McCourt P."/>
            <person name="Mortimer J.C."/>
            <person name="Mutuku J.M."/>
            <person name="Nomura T."/>
            <person name="Sasaki-Sekimoto Y."/>
            <person name="Seto Y."/>
            <person name="Wang Y."/>
            <person name="Wakatake T."/>
            <person name="Sakakibara H."/>
            <person name="Demura T."/>
            <person name="Yamaguchi S."/>
            <person name="Yoneyama K."/>
            <person name="Manabe R.I."/>
            <person name="Nelson D.C."/>
            <person name="Schulman A.H."/>
            <person name="Timko M.P."/>
            <person name="dePamphilis C.W."/>
            <person name="Choi D."/>
            <person name="Shirasu K."/>
        </authorList>
    </citation>
    <scope>NUCLEOTIDE SEQUENCE [LARGE SCALE GENOMIC DNA]</scope>
    <source>
        <strain evidence="13">cv. UVA1</strain>
    </source>
</reference>
<evidence type="ECO:0000313" key="12">
    <source>
        <dbReference type="EMBL" id="GER37797.1"/>
    </source>
</evidence>
<comment type="subcellular location">
    <subcellularLocation>
        <location evidence="1">Membrane</location>
        <topology evidence="1">Multi-pass membrane protein</topology>
    </subcellularLocation>
</comment>
<dbReference type="GO" id="GO:0005985">
    <property type="term" value="P:sucrose metabolic process"/>
    <property type="evidence" value="ECO:0007669"/>
    <property type="project" value="UniProtKB-UniPathway"/>
</dbReference>
<accession>A0A5A7Q0A4</accession>
<evidence type="ECO:0000256" key="10">
    <source>
        <dbReference type="ARBA" id="ARBA00044504"/>
    </source>
</evidence>
<feature type="transmembrane region" description="Helical" evidence="11">
    <location>
        <begin position="167"/>
        <end position="187"/>
    </location>
</feature>
<keyword evidence="13" id="KW-1185">Reference proteome</keyword>
<feature type="transmembrane region" description="Helical" evidence="11">
    <location>
        <begin position="88"/>
        <end position="108"/>
    </location>
</feature>
<keyword evidence="5" id="KW-0762">Sugar transport</keyword>
<feature type="transmembrane region" description="Helical" evidence="11">
    <location>
        <begin position="313"/>
        <end position="333"/>
    </location>
</feature>
<evidence type="ECO:0000256" key="8">
    <source>
        <dbReference type="ARBA" id="ARBA00022989"/>
    </source>
</evidence>
<evidence type="ECO:0000256" key="11">
    <source>
        <dbReference type="SAM" id="Phobius"/>
    </source>
</evidence>
<dbReference type="Gene3D" id="1.20.1250.20">
    <property type="entry name" value="MFS general substrate transporter like domains"/>
    <property type="match status" value="1"/>
</dbReference>
<dbReference type="GO" id="GO:0005773">
    <property type="term" value="C:vacuole"/>
    <property type="evidence" value="ECO:0007669"/>
    <property type="project" value="TreeGrafter"/>
</dbReference>
<evidence type="ECO:0000256" key="6">
    <source>
        <dbReference type="ARBA" id="ARBA00022692"/>
    </source>
</evidence>
<feature type="transmembrane region" description="Helical" evidence="11">
    <location>
        <begin position="268"/>
        <end position="288"/>
    </location>
</feature>
<dbReference type="Proteomes" id="UP000325081">
    <property type="component" value="Unassembled WGS sequence"/>
</dbReference>
<feature type="transmembrane region" description="Helical" evidence="11">
    <location>
        <begin position="345"/>
        <end position="367"/>
    </location>
</feature>
<feature type="transmembrane region" description="Helical" evidence="11">
    <location>
        <begin position="21"/>
        <end position="40"/>
    </location>
</feature>
<dbReference type="InterPro" id="IPR036259">
    <property type="entry name" value="MFS_trans_sf"/>
</dbReference>
<comment type="caution">
    <text evidence="12">The sequence shown here is derived from an EMBL/GenBank/DDBJ whole genome shotgun (WGS) entry which is preliminary data.</text>
</comment>
<evidence type="ECO:0000256" key="9">
    <source>
        <dbReference type="ARBA" id="ARBA00023136"/>
    </source>
</evidence>
<evidence type="ECO:0000256" key="3">
    <source>
        <dbReference type="ARBA" id="ARBA00007134"/>
    </source>
</evidence>
<sequence length="496" mass="51517">MADRNERTMLEVENGSGGGSTLHIILIASIAAGLQFGWALQLSLLTPYTQLLGVAHQWASIVWLTGPISGLLVQPIVGYFSDKLGRRVPFIASGAALVAVAVVLIGYAADMGHSLGDPLERTVPKPKALLIFVIGFWILDVANNTVQGPCRAMLADLSNGEARKISTANALFSFFMAVGNVLGYAAGSYTKLYRIFPFTRTTACDVYCANLKSCFIISATLLLTLTTVALSIVREKSGSAAAHKASAAASDIKGFRMIGALKGLPRSMWLLMLVTSINWVAWFPFLLYDTDWMGREVYGGAVGEELYDRGIRAGAMGLMLQAIVLGFSSLGVQAMATGIKRVKQLWGGVNIILAVGLGMMVLVTKLAEEARVAAGGTLDAPPAGVKNGALAISAVLGIPLAVTFSLPFALASIYSSNSTTAGQGLSLGLLNLAIVIPQMIVSVSSGPLDEAFGGGNLPAFVMGAVAAIISAVLAVTVLPTTTPSGGSVKIVAAGGH</sequence>
<dbReference type="CDD" id="cd17313">
    <property type="entry name" value="MFS_SLC45_SUC"/>
    <property type="match status" value="1"/>
</dbReference>
<comment type="similarity">
    <text evidence="3">Belongs to the glycoside-pentoside-hexuronide (GPH) cation symporter transporter (TC 2.A.2.4) family.</text>
</comment>
<dbReference type="GO" id="GO:0005886">
    <property type="term" value="C:plasma membrane"/>
    <property type="evidence" value="ECO:0007669"/>
    <property type="project" value="InterPro"/>
</dbReference>